<evidence type="ECO:0000256" key="4">
    <source>
        <dbReference type="ARBA" id="ARBA00022692"/>
    </source>
</evidence>
<keyword evidence="6" id="KW-0479">Metal-binding</keyword>
<evidence type="ECO:0000313" key="18">
    <source>
        <dbReference type="EMBL" id="AZE52990.1"/>
    </source>
</evidence>
<comment type="pathway">
    <text evidence="3">Hormone biosynthesis.</text>
</comment>
<keyword evidence="9" id="KW-0408">Iron</keyword>
<dbReference type="GO" id="GO:0051213">
    <property type="term" value="F:dioxygenase activity"/>
    <property type="evidence" value="ECO:0007669"/>
    <property type="project" value="UniProtKB-KW"/>
</dbReference>
<keyword evidence="10" id="KW-0411">Iron-sulfur</keyword>
<evidence type="ECO:0000256" key="1">
    <source>
        <dbReference type="ARBA" id="ARBA00001962"/>
    </source>
</evidence>
<comment type="catalytic activity">
    <reaction evidence="15">
        <text>cholesterol + NADH + O2 + H(+) = 7-dehydrocholesterol + NAD(+) + 2 H2O</text>
        <dbReference type="Rhea" id="RHEA:51644"/>
        <dbReference type="ChEBI" id="CHEBI:15377"/>
        <dbReference type="ChEBI" id="CHEBI:15378"/>
        <dbReference type="ChEBI" id="CHEBI:15379"/>
        <dbReference type="ChEBI" id="CHEBI:16113"/>
        <dbReference type="ChEBI" id="CHEBI:17759"/>
        <dbReference type="ChEBI" id="CHEBI:57540"/>
        <dbReference type="ChEBI" id="CHEBI:57945"/>
        <dbReference type="EC" id="1.14.19.21"/>
    </reaction>
    <physiologicalReaction direction="left-to-right" evidence="15">
        <dbReference type="Rhea" id="RHEA:51645"/>
    </physiologicalReaction>
</comment>
<dbReference type="GO" id="GO:0008203">
    <property type="term" value="P:cholesterol metabolic process"/>
    <property type="evidence" value="ECO:0007669"/>
    <property type="project" value="InterPro"/>
</dbReference>
<reference evidence="18 19" key="1">
    <citation type="submission" date="2018-03" db="EMBL/GenBank/DDBJ databases">
        <title>Diversity of phytobeneficial traits revealed by whole-genome analysis of worldwide-isolated phenazine-producing Pseudomonas spp.</title>
        <authorList>
            <person name="Biessy A."/>
            <person name="Novinscak A."/>
            <person name="Blom J."/>
            <person name="Leger G."/>
            <person name="Thomashow L.S."/>
            <person name="Cazorla F.M."/>
            <person name="Josic D."/>
            <person name="Filion M."/>
        </authorList>
    </citation>
    <scope>NUCLEOTIDE SEQUENCE [LARGE SCALE GENOMIC DNA]</scope>
    <source>
        <strain evidence="18 19">30B</strain>
    </source>
</reference>
<organism evidence="18 19">
    <name type="scientific">Pseudomonas synxantha</name>
    <dbReference type="NCBI Taxonomy" id="47883"/>
    <lineage>
        <taxon>Bacteria</taxon>
        <taxon>Pseudomonadati</taxon>
        <taxon>Pseudomonadota</taxon>
        <taxon>Gammaproteobacteria</taxon>
        <taxon>Pseudomonadales</taxon>
        <taxon>Pseudomonadaceae</taxon>
        <taxon>Pseudomonas</taxon>
    </lineage>
</organism>
<evidence type="ECO:0000256" key="8">
    <source>
        <dbReference type="ARBA" id="ARBA00023002"/>
    </source>
</evidence>
<evidence type="ECO:0000256" key="6">
    <source>
        <dbReference type="ARBA" id="ARBA00022723"/>
    </source>
</evidence>
<dbReference type="Pfam" id="PF19298">
    <property type="entry name" value="KshA_C"/>
    <property type="match status" value="1"/>
</dbReference>
<sequence>MDVSSIRQDEVVKIPALQIIDNKRSATGITQDPLPYPNGWFAACFSDELTPGKVKRVPFMGQELVLYRTSSGLARAIDPYCPHLGAHLGYGGKVVGEDLVCPFHGLTFNPQGHCIKTGNGKKPPAAALTQRYFKEVDNVLFVWRHEDNLPPYWELPELDCAGFSRGCHEIFELQGLSQDMTENSADPNHFSYLHGLKEVTTQQEEEKHRIIYTMRAKVFGQVVTMKMTCYGIGYAVGEAYFERLGLLARTQALGTQTAPLNWTFRMIDTIRFERVKALPQSLRHIAYALPLFYIHRWFVKTVKEDFDVWSNRRFMSAPKLVCDESNMAIYRRWSTQFYPRTKS</sequence>
<dbReference type="GO" id="GO:0005737">
    <property type="term" value="C:cytoplasm"/>
    <property type="evidence" value="ECO:0007669"/>
    <property type="project" value="TreeGrafter"/>
</dbReference>
<evidence type="ECO:0000256" key="11">
    <source>
        <dbReference type="ARBA" id="ARBA00023136"/>
    </source>
</evidence>
<dbReference type="Proteomes" id="UP000268696">
    <property type="component" value="Chromosome"/>
</dbReference>
<evidence type="ECO:0000256" key="16">
    <source>
        <dbReference type="ARBA" id="ARBA00049548"/>
    </source>
</evidence>
<evidence type="ECO:0000256" key="3">
    <source>
        <dbReference type="ARBA" id="ARBA00004972"/>
    </source>
</evidence>
<evidence type="ECO:0000256" key="15">
    <source>
        <dbReference type="ARBA" id="ARBA00047853"/>
    </source>
</evidence>
<comment type="pathway">
    <text evidence="12">Steroid hormone biosynthesis; dafachronic acid biosynthesis.</text>
</comment>
<comment type="subcellular location">
    <subcellularLocation>
        <location evidence="2">Membrane</location>
    </subcellularLocation>
</comment>
<keyword evidence="8" id="KW-0560">Oxidoreductase</keyword>
<dbReference type="GO" id="GO:0046872">
    <property type="term" value="F:metal ion binding"/>
    <property type="evidence" value="ECO:0007669"/>
    <property type="project" value="UniProtKB-KW"/>
</dbReference>
<comment type="similarity">
    <text evidence="13">Belongs to the cholesterol 7-desaturase family.</text>
</comment>
<name>A0A3G7U136_9PSED</name>
<dbReference type="PANTHER" id="PTHR21266:SF32">
    <property type="entry name" value="CHOLESTEROL 7-DESATURASE NVD"/>
    <property type="match status" value="1"/>
</dbReference>
<dbReference type="InterPro" id="IPR050584">
    <property type="entry name" value="Cholesterol_7-desaturase"/>
</dbReference>
<proteinExistence type="inferred from homology"/>
<evidence type="ECO:0000256" key="7">
    <source>
        <dbReference type="ARBA" id="ARBA00022989"/>
    </source>
</evidence>
<evidence type="ECO:0000256" key="9">
    <source>
        <dbReference type="ARBA" id="ARBA00023004"/>
    </source>
</evidence>
<keyword evidence="7" id="KW-1133">Transmembrane helix</keyword>
<dbReference type="Pfam" id="PF00355">
    <property type="entry name" value="Rieske"/>
    <property type="match status" value="1"/>
</dbReference>
<dbReference type="RefSeq" id="WP_124376240.1">
    <property type="nucleotide sequence ID" value="NZ_CP027754.1"/>
</dbReference>
<dbReference type="EMBL" id="CP027754">
    <property type="protein sequence ID" value="AZE52990.1"/>
    <property type="molecule type" value="Genomic_DNA"/>
</dbReference>
<dbReference type="CDD" id="cd03469">
    <property type="entry name" value="Rieske_RO_Alpha_N"/>
    <property type="match status" value="1"/>
</dbReference>
<dbReference type="GO" id="GO:0170056">
    <property type="term" value="F:cholesterol 7-desaturase [NAD(P)H] activity"/>
    <property type="evidence" value="ECO:0007669"/>
    <property type="project" value="UniProtKB-EC"/>
</dbReference>
<dbReference type="SUPFAM" id="SSF50022">
    <property type="entry name" value="ISP domain"/>
    <property type="match status" value="1"/>
</dbReference>
<gene>
    <name evidence="18" type="ORF">C4K03_0817</name>
</gene>
<dbReference type="GO" id="GO:0051537">
    <property type="term" value="F:2 iron, 2 sulfur cluster binding"/>
    <property type="evidence" value="ECO:0007669"/>
    <property type="project" value="UniProtKB-KW"/>
</dbReference>
<dbReference type="InterPro" id="IPR036922">
    <property type="entry name" value="Rieske_2Fe-2S_sf"/>
</dbReference>
<dbReference type="PANTHER" id="PTHR21266">
    <property type="entry name" value="IRON-SULFUR DOMAIN CONTAINING PROTEIN"/>
    <property type="match status" value="1"/>
</dbReference>
<dbReference type="AlphaFoldDB" id="A0A3G7U136"/>
<dbReference type="Gene3D" id="3.90.380.10">
    <property type="entry name" value="Naphthalene 1,2-dioxygenase Alpha Subunit, Chain A, domain 1"/>
    <property type="match status" value="1"/>
</dbReference>
<keyword evidence="4" id="KW-0812">Transmembrane</keyword>
<feature type="domain" description="Rieske" evidence="17">
    <location>
        <begin position="41"/>
        <end position="142"/>
    </location>
</feature>
<evidence type="ECO:0000313" key="19">
    <source>
        <dbReference type="Proteomes" id="UP000268696"/>
    </source>
</evidence>
<protein>
    <recommendedName>
        <fullName evidence="14">cholesterol 7-desaturase</fullName>
        <ecNumber evidence="14">1.14.19.21</ecNumber>
    </recommendedName>
</protein>
<evidence type="ECO:0000256" key="14">
    <source>
        <dbReference type="ARBA" id="ARBA00026095"/>
    </source>
</evidence>
<evidence type="ECO:0000256" key="13">
    <source>
        <dbReference type="ARBA" id="ARBA00025729"/>
    </source>
</evidence>
<evidence type="ECO:0000256" key="10">
    <source>
        <dbReference type="ARBA" id="ARBA00023014"/>
    </source>
</evidence>
<comment type="catalytic activity">
    <reaction evidence="16">
        <text>cholesterol + NADPH + O2 + H(+) = 7-dehydrocholesterol + NADP(+) + 2 H2O</text>
        <dbReference type="Rhea" id="RHEA:45024"/>
        <dbReference type="ChEBI" id="CHEBI:15377"/>
        <dbReference type="ChEBI" id="CHEBI:15378"/>
        <dbReference type="ChEBI" id="CHEBI:15379"/>
        <dbReference type="ChEBI" id="CHEBI:16113"/>
        <dbReference type="ChEBI" id="CHEBI:17759"/>
        <dbReference type="ChEBI" id="CHEBI:57783"/>
        <dbReference type="ChEBI" id="CHEBI:58349"/>
        <dbReference type="EC" id="1.14.19.21"/>
    </reaction>
    <physiologicalReaction direction="left-to-right" evidence="16">
        <dbReference type="Rhea" id="RHEA:45025"/>
    </physiologicalReaction>
</comment>
<evidence type="ECO:0000256" key="2">
    <source>
        <dbReference type="ARBA" id="ARBA00004370"/>
    </source>
</evidence>
<comment type="cofactor">
    <cofactor evidence="1">
        <name>Fe cation</name>
        <dbReference type="ChEBI" id="CHEBI:24875"/>
    </cofactor>
</comment>
<dbReference type="InterPro" id="IPR045605">
    <property type="entry name" value="KshA-like_C"/>
</dbReference>
<dbReference type="GO" id="GO:0016020">
    <property type="term" value="C:membrane"/>
    <property type="evidence" value="ECO:0007669"/>
    <property type="project" value="UniProtKB-SubCell"/>
</dbReference>
<keyword evidence="5" id="KW-0001">2Fe-2S</keyword>
<keyword evidence="11" id="KW-0472">Membrane</keyword>
<evidence type="ECO:0000259" key="17">
    <source>
        <dbReference type="PROSITE" id="PS51296"/>
    </source>
</evidence>
<evidence type="ECO:0000256" key="5">
    <source>
        <dbReference type="ARBA" id="ARBA00022714"/>
    </source>
</evidence>
<dbReference type="Gene3D" id="2.102.10.10">
    <property type="entry name" value="Rieske [2Fe-2S] iron-sulphur domain"/>
    <property type="match status" value="1"/>
</dbReference>
<accession>A0A3G7U136</accession>
<evidence type="ECO:0000256" key="12">
    <source>
        <dbReference type="ARBA" id="ARBA00025712"/>
    </source>
</evidence>
<dbReference type="EC" id="1.14.19.21" evidence="14"/>
<keyword evidence="18" id="KW-0223">Dioxygenase</keyword>
<dbReference type="PROSITE" id="PS51296">
    <property type="entry name" value="RIESKE"/>
    <property type="match status" value="1"/>
</dbReference>
<dbReference type="InterPro" id="IPR017941">
    <property type="entry name" value="Rieske_2Fe-2S"/>
</dbReference>